<keyword evidence="3" id="KW-1185">Reference proteome</keyword>
<sequence length="50" mass="5816">MGIATPAFPLRASLSSRVLVARELQFARRKRKCNKYRPRETKKNAENQLN</sequence>
<dbReference type="EMBL" id="ACFG01000029">
    <property type="protein sequence ID" value="EEH64157.1"/>
    <property type="molecule type" value="Genomic_DNA"/>
</dbReference>
<dbReference type="Proteomes" id="UP000010301">
    <property type="component" value="Unassembled WGS sequence"/>
</dbReference>
<evidence type="ECO:0000313" key="3">
    <source>
        <dbReference type="Proteomes" id="UP000010301"/>
    </source>
</evidence>
<dbReference type="AlphaFoldDB" id="C0VZN8"/>
<dbReference type="STRING" id="525245.HMPREF0044_0628"/>
<accession>C0VZN8</accession>
<organism evidence="2 3">
    <name type="scientific">Gleimia coleocanis DSM 15436</name>
    <dbReference type="NCBI Taxonomy" id="525245"/>
    <lineage>
        <taxon>Bacteria</taxon>
        <taxon>Bacillati</taxon>
        <taxon>Actinomycetota</taxon>
        <taxon>Actinomycetes</taxon>
        <taxon>Actinomycetales</taxon>
        <taxon>Actinomycetaceae</taxon>
        <taxon>Gleimia</taxon>
    </lineage>
</organism>
<feature type="compositionally biased region" description="Basic and acidic residues" evidence="1">
    <location>
        <begin position="37"/>
        <end position="50"/>
    </location>
</feature>
<evidence type="ECO:0000256" key="1">
    <source>
        <dbReference type="SAM" id="MobiDB-lite"/>
    </source>
</evidence>
<dbReference type="HOGENOM" id="CLU_3113560_0_0_11"/>
<proteinExistence type="predicted"/>
<name>C0VZN8_9ACTO</name>
<gene>
    <name evidence="2" type="ORF">HMPREF0044_0628</name>
</gene>
<feature type="region of interest" description="Disordered" evidence="1">
    <location>
        <begin position="31"/>
        <end position="50"/>
    </location>
</feature>
<evidence type="ECO:0000313" key="2">
    <source>
        <dbReference type="EMBL" id="EEH64157.1"/>
    </source>
</evidence>
<reference evidence="2 3" key="1">
    <citation type="submission" date="2009-01" db="EMBL/GenBank/DDBJ databases">
        <authorList>
            <person name="Qin X."/>
            <person name="Bachman B."/>
            <person name="Battles P."/>
            <person name="Bell A."/>
            <person name="Bess C."/>
            <person name="Bickham C."/>
            <person name="Chaboub L."/>
            <person name="Chen D."/>
            <person name="Coyle M."/>
            <person name="Deiros D.R."/>
            <person name="Dinh H."/>
            <person name="Forbes L."/>
            <person name="Fowler G."/>
            <person name="Francisco L."/>
            <person name="Fu Q."/>
            <person name="Gubbala S."/>
            <person name="Hale W."/>
            <person name="Han Y."/>
            <person name="Hemphill L."/>
            <person name="Highlander S.K."/>
            <person name="Hirani K."/>
            <person name="Hogues M."/>
            <person name="Jackson L."/>
            <person name="Jakkamsetti A."/>
            <person name="Javaid M."/>
            <person name="Jiang H."/>
            <person name="Korchina V."/>
            <person name="Kovar C."/>
            <person name="Lara F."/>
            <person name="Lee S."/>
            <person name="Mata R."/>
            <person name="Mathew T."/>
            <person name="Moen C."/>
            <person name="Morales K."/>
            <person name="Munidasa M."/>
            <person name="Nazareth L."/>
            <person name="Ngo R."/>
            <person name="Nguyen L."/>
            <person name="Okwuonu G."/>
            <person name="Ongeri F."/>
            <person name="Patil S."/>
            <person name="Petrosino J."/>
            <person name="Pham C."/>
            <person name="Pham P."/>
            <person name="Pu L.-L."/>
            <person name="Puazo M."/>
            <person name="Raj R."/>
            <person name="Reid J."/>
            <person name="Rouhana J."/>
            <person name="Saada N."/>
            <person name="Shang Y."/>
            <person name="Simmons D."/>
            <person name="Thornton R."/>
            <person name="Warren J."/>
            <person name="Weissenberger G."/>
            <person name="Zhang J."/>
            <person name="Zhang L."/>
            <person name="Zhou C."/>
            <person name="Zhu D."/>
            <person name="Muzny D."/>
            <person name="Worley K."/>
            <person name="Gibbs R."/>
        </authorList>
    </citation>
    <scope>NUCLEOTIDE SEQUENCE [LARGE SCALE GENOMIC DNA]</scope>
    <source>
        <strain evidence="2 3">DSM 15436</strain>
    </source>
</reference>
<protein>
    <submittedName>
        <fullName evidence="2">Uncharacterized protein</fullName>
    </submittedName>
</protein>
<comment type="caution">
    <text evidence="2">The sequence shown here is derived from an EMBL/GenBank/DDBJ whole genome shotgun (WGS) entry which is preliminary data.</text>
</comment>